<dbReference type="AlphaFoldDB" id="A0A1I0P5S6"/>
<dbReference type="EMBL" id="FOIQ01000003">
    <property type="protein sequence ID" value="SEW09434.1"/>
    <property type="molecule type" value="Genomic_DNA"/>
</dbReference>
<evidence type="ECO:0000256" key="1">
    <source>
        <dbReference type="ARBA" id="ARBA00004442"/>
    </source>
</evidence>
<evidence type="ECO:0000259" key="5">
    <source>
        <dbReference type="Pfam" id="PF14905"/>
    </source>
</evidence>
<keyword evidence="6" id="KW-0675">Receptor</keyword>
<comment type="subcellular location">
    <subcellularLocation>
        <location evidence="1">Cell outer membrane</location>
    </subcellularLocation>
</comment>
<feature type="domain" description="Outer membrane protein beta-barrel" evidence="5">
    <location>
        <begin position="475"/>
        <end position="823"/>
    </location>
</feature>
<dbReference type="SUPFAM" id="SSF49464">
    <property type="entry name" value="Carboxypeptidase regulatory domain-like"/>
    <property type="match status" value="1"/>
</dbReference>
<dbReference type="RefSeq" id="WP_091915802.1">
    <property type="nucleotide sequence ID" value="NZ_FOIQ01000003.1"/>
</dbReference>
<dbReference type="Pfam" id="PF14905">
    <property type="entry name" value="OMP_b-brl_3"/>
    <property type="match status" value="1"/>
</dbReference>
<sequence length="845" mass="96145">MQRLYILLLCLVVMSAKAQRLTHNFQNTSLSEALIWIDNAQDNYKLNFIFDELEDFTVTTSLKNTTVRDAVRQVCGFYPMHLTFDEQDIYIECTQKADTKLSGRVVDEKGQPIPYASVALLSLSDSMFLTGGVSNEAGDFVIPCTLKRVVARISCIGYKTIEQPYDVCHIGKVRMLPDQYMVRGVEVKGSKRIVYTSGNNLIANVQGTALELFGSASEMITHLPLMMSNGTIAGHGKPVIYINNKKVRDEAELERLRSNEILTAEIITNPGSEYGAEVTSVIKLKTIRRTGEGWSGNFSAGYHQGKGEQADGSISLNYRTRNGMDFFGGVNISHLNQFLCATADDQLQASSIWDYHRDNEVFYHFNYFFGSFGWNWDINDRHSVGISYTPFSYLGNKPDLRASDEKTYRDGQLVDGGHSETNTTRKPLVSHSINAYYAGRIGQWGIDFNADYYRAPSVSEMEGGTVGEPIISSRSDAMNKLVAEKLVIKAPVPKGSLTFGEEVSGVDRTSDFTQSGYAEDNHIRQQTTTWSLFADYSITLGKFSINAGLRWQNELNNYDVDGQRNDEMSPDYHILIPRASVTYQTQRWKHKLAFFTSRVNPQYQLMSSDIHYRSKYEYDMGNPLLKPTTSRQLSWTSQWKWIYVEAFYQHLKHAIRSFQYAYDDTNHPGVMMMDYRNSPKRQVYGVNLNFSPKIGFWQMNYTASLYFDDEDLRPMGITHDWNGLCTDFVLDNSLMLPKSWALNIQGCVTPYRKSGCSQIESTGFLNLRLSKQFLKDKSLSVAVTANDILHTQYKEMTAYGGINIRTHFREYDDTRRVGIDVSWKFNATRSRYKGSHAGQSERDRL</sequence>
<reference evidence="6 7" key="1">
    <citation type="submission" date="2016-10" db="EMBL/GenBank/DDBJ databases">
        <authorList>
            <person name="de Groot N.N."/>
        </authorList>
    </citation>
    <scope>NUCLEOTIDE SEQUENCE [LARGE SCALE GENOMIC DNA]</scope>
    <source>
        <strain evidence="6 7">TC2-24</strain>
    </source>
</reference>
<dbReference type="InterPro" id="IPR041700">
    <property type="entry name" value="OMP_b-brl_3"/>
</dbReference>
<evidence type="ECO:0000256" key="3">
    <source>
        <dbReference type="ARBA" id="ARBA00023237"/>
    </source>
</evidence>
<keyword evidence="7" id="KW-1185">Reference proteome</keyword>
<evidence type="ECO:0000256" key="2">
    <source>
        <dbReference type="ARBA" id="ARBA00023136"/>
    </source>
</evidence>
<gene>
    <name evidence="6" type="ORF">SAMN04487850_1602</name>
</gene>
<name>A0A1I0P5S6_9BACT</name>
<protein>
    <submittedName>
        <fullName evidence="6">Outer membrane receptor proteins, mostly Fe transport</fullName>
    </submittedName>
</protein>
<dbReference type="GO" id="GO:0009279">
    <property type="term" value="C:cell outer membrane"/>
    <property type="evidence" value="ECO:0007669"/>
    <property type="project" value="UniProtKB-SubCell"/>
</dbReference>
<keyword evidence="2" id="KW-0472">Membrane</keyword>
<keyword evidence="4" id="KW-0732">Signal</keyword>
<evidence type="ECO:0000256" key="4">
    <source>
        <dbReference type="SAM" id="SignalP"/>
    </source>
</evidence>
<dbReference type="SUPFAM" id="SSF56935">
    <property type="entry name" value="Porins"/>
    <property type="match status" value="1"/>
</dbReference>
<organism evidence="6 7">
    <name type="scientific">Prevotella aff. ruminicola Tc2-24</name>
    <dbReference type="NCBI Taxonomy" id="81582"/>
    <lineage>
        <taxon>Bacteria</taxon>
        <taxon>Pseudomonadati</taxon>
        <taxon>Bacteroidota</taxon>
        <taxon>Bacteroidia</taxon>
        <taxon>Bacteroidales</taxon>
        <taxon>Prevotellaceae</taxon>
        <taxon>Prevotella</taxon>
    </lineage>
</organism>
<dbReference type="InterPro" id="IPR036942">
    <property type="entry name" value="Beta-barrel_TonB_sf"/>
</dbReference>
<evidence type="ECO:0000313" key="7">
    <source>
        <dbReference type="Proteomes" id="UP000199373"/>
    </source>
</evidence>
<evidence type="ECO:0000313" key="6">
    <source>
        <dbReference type="EMBL" id="SEW09434.1"/>
    </source>
</evidence>
<accession>A0A1I0P5S6</accession>
<dbReference type="InterPro" id="IPR008969">
    <property type="entry name" value="CarboxyPept-like_regulatory"/>
</dbReference>
<dbReference type="Gene3D" id="2.40.170.20">
    <property type="entry name" value="TonB-dependent receptor, beta-barrel domain"/>
    <property type="match status" value="1"/>
</dbReference>
<dbReference type="Proteomes" id="UP000199373">
    <property type="component" value="Unassembled WGS sequence"/>
</dbReference>
<feature type="signal peptide" evidence="4">
    <location>
        <begin position="1"/>
        <end position="18"/>
    </location>
</feature>
<keyword evidence="3" id="KW-0998">Cell outer membrane</keyword>
<proteinExistence type="predicted"/>
<feature type="chain" id="PRO_5011680874" evidence="4">
    <location>
        <begin position="19"/>
        <end position="845"/>
    </location>
</feature>